<gene>
    <name evidence="2" type="ORF">CHS0354_027502</name>
</gene>
<name>A0AAE0VP89_9BIVA</name>
<dbReference type="Proteomes" id="UP001195483">
    <property type="component" value="Unassembled WGS sequence"/>
</dbReference>
<accession>A0AAE0VP89</accession>
<evidence type="ECO:0000313" key="3">
    <source>
        <dbReference type="Proteomes" id="UP001195483"/>
    </source>
</evidence>
<evidence type="ECO:0000313" key="2">
    <source>
        <dbReference type="EMBL" id="KAK3585209.1"/>
    </source>
</evidence>
<dbReference type="EMBL" id="JAEAOA010001663">
    <property type="protein sequence ID" value="KAK3585209.1"/>
    <property type="molecule type" value="Genomic_DNA"/>
</dbReference>
<reference evidence="2" key="3">
    <citation type="submission" date="2023-05" db="EMBL/GenBank/DDBJ databases">
        <authorList>
            <person name="Smith C.H."/>
        </authorList>
    </citation>
    <scope>NUCLEOTIDE SEQUENCE</scope>
    <source>
        <strain evidence="2">CHS0354</strain>
        <tissue evidence="2">Mantle</tissue>
    </source>
</reference>
<keyword evidence="3" id="KW-1185">Reference proteome</keyword>
<comment type="caution">
    <text evidence="2">The sequence shown here is derived from an EMBL/GenBank/DDBJ whole genome shotgun (WGS) entry which is preliminary data.</text>
</comment>
<sequence length="151" mass="16761">MGQHDVSCRLQMVEKRSEATEVVLKNGENRKNSSKKPVPGLALAMLTLLKRSYPVSAKAAPAMRGLHTSHDENYGDDKDGDTYNTLQLDPVSSSHPNQSVIIEDDPALWSKQLSDREHCSVVQRGPQQSRAEFLKEIKRGADFQAVTITCK</sequence>
<organism evidence="2 3">
    <name type="scientific">Potamilus streckersoni</name>
    <dbReference type="NCBI Taxonomy" id="2493646"/>
    <lineage>
        <taxon>Eukaryota</taxon>
        <taxon>Metazoa</taxon>
        <taxon>Spiralia</taxon>
        <taxon>Lophotrochozoa</taxon>
        <taxon>Mollusca</taxon>
        <taxon>Bivalvia</taxon>
        <taxon>Autobranchia</taxon>
        <taxon>Heteroconchia</taxon>
        <taxon>Palaeoheterodonta</taxon>
        <taxon>Unionida</taxon>
        <taxon>Unionoidea</taxon>
        <taxon>Unionidae</taxon>
        <taxon>Ambleminae</taxon>
        <taxon>Lampsilini</taxon>
        <taxon>Potamilus</taxon>
    </lineage>
</organism>
<reference evidence="2" key="2">
    <citation type="journal article" date="2021" name="Genome Biol. Evol.">
        <title>Developing a high-quality reference genome for a parasitic bivalve with doubly uniparental inheritance (Bivalvia: Unionida).</title>
        <authorList>
            <person name="Smith C.H."/>
        </authorList>
    </citation>
    <scope>NUCLEOTIDE SEQUENCE</scope>
    <source>
        <strain evidence="2">CHS0354</strain>
        <tissue evidence="2">Mantle</tissue>
    </source>
</reference>
<proteinExistence type="predicted"/>
<protein>
    <submittedName>
        <fullName evidence="2">Uncharacterized protein</fullName>
    </submittedName>
</protein>
<feature type="compositionally biased region" description="Basic and acidic residues" evidence="1">
    <location>
        <begin position="68"/>
        <end position="81"/>
    </location>
</feature>
<reference evidence="2" key="1">
    <citation type="journal article" date="2021" name="Genome Biol. Evol.">
        <title>A High-Quality Reference Genome for a Parasitic Bivalve with Doubly Uniparental Inheritance (Bivalvia: Unionida).</title>
        <authorList>
            <person name="Smith C.H."/>
        </authorList>
    </citation>
    <scope>NUCLEOTIDE SEQUENCE</scope>
    <source>
        <strain evidence="2">CHS0354</strain>
    </source>
</reference>
<feature type="region of interest" description="Disordered" evidence="1">
    <location>
        <begin position="60"/>
        <end position="98"/>
    </location>
</feature>
<dbReference type="AlphaFoldDB" id="A0AAE0VP89"/>
<evidence type="ECO:0000256" key="1">
    <source>
        <dbReference type="SAM" id="MobiDB-lite"/>
    </source>
</evidence>
<feature type="compositionally biased region" description="Polar residues" evidence="1">
    <location>
        <begin position="82"/>
        <end position="98"/>
    </location>
</feature>